<keyword evidence="3" id="KW-1185">Reference proteome</keyword>
<gene>
    <name evidence="2" type="ORF">K8N75_05095</name>
</gene>
<dbReference type="AlphaFoldDB" id="A0A8T5UX59"/>
<accession>A0A8T5UX59</accession>
<dbReference type="Proteomes" id="UP000825933">
    <property type="component" value="Unassembled WGS sequence"/>
</dbReference>
<comment type="caution">
    <text evidence="2">The sequence shown here is derived from an EMBL/GenBank/DDBJ whole genome shotgun (WGS) entry which is preliminary data.</text>
</comment>
<feature type="region of interest" description="Disordered" evidence="1">
    <location>
        <begin position="1"/>
        <end position="68"/>
    </location>
</feature>
<evidence type="ECO:0000313" key="2">
    <source>
        <dbReference type="EMBL" id="MBZ2165413.1"/>
    </source>
</evidence>
<protein>
    <submittedName>
        <fullName evidence="2">Uncharacterized protein</fullName>
    </submittedName>
</protein>
<evidence type="ECO:0000256" key="1">
    <source>
        <dbReference type="SAM" id="MobiDB-lite"/>
    </source>
</evidence>
<feature type="compositionally biased region" description="Basic and acidic residues" evidence="1">
    <location>
        <begin position="24"/>
        <end position="49"/>
    </location>
</feature>
<reference evidence="3" key="1">
    <citation type="journal article" date="2022" name="Microbiol. Resour. Announc.">
        <title>Draft Genome Sequence of a Methanogenic Archaeon from West Spitsbergen Permafrost.</title>
        <authorList>
            <person name="Trubitsyn V."/>
            <person name="Rivkina E."/>
            <person name="Shcherbakova V."/>
        </authorList>
    </citation>
    <scope>NUCLEOTIDE SEQUENCE [LARGE SCALE GENOMIC DNA]</scope>
    <source>
        <strain evidence="3">VT</strain>
    </source>
</reference>
<sequence>MDEKKKKKMSKEEMGEDMWSSAEEDMKERAPPDLLKKEDPELYKKEYGDTKVNPQDSGGQKLKSKKKK</sequence>
<dbReference type="EMBL" id="JAIOUQ010000004">
    <property type="protein sequence ID" value="MBZ2165413.1"/>
    <property type="molecule type" value="Genomic_DNA"/>
</dbReference>
<proteinExistence type="predicted"/>
<organism evidence="2 3">
    <name type="scientific">Methanobacterium spitsbergense</name>
    <dbReference type="NCBI Taxonomy" id="2874285"/>
    <lineage>
        <taxon>Archaea</taxon>
        <taxon>Methanobacteriati</taxon>
        <taxon>Methanobacteriota</taxon>
        <taxon>Methanomada group</taxon>
        <taxon>Methanobacteria</taxon>
        <taxon>Methanobacteriales</taxon>
        <taxon>Methanobacteriaceae</taxon>
        <taxon>Methanobacterium</taxon>
    </lineage>
</organism>
<name>A0A8T5UX59_9EURY</name>
<evidence type="ECO:0000313" key="3">
    <source>
        <dbReference type="Proteomes" id="UP000825933"/>
    </source>
</evidence>
<dbReference type="RefSeq" id="WP_223791042.1">
    <property type="nucleotide sequence ID" value="NZ_JAIOUQ010000004.1"/>
</dbReference>